<protein>
    <submittedName>
        <fullName evidence="1">Uncharacterized protein</fullName>
    </submittedName>
</protein>
<gene>
    <name evidence="1" type="ORF">B9Q06_05195</name>
</gene>
<evidence type="ECO:0000313" key="1">
    <source>
        <dbReference type="EMBL" id="PSN95578.1"/>
    </source>
</evidence>
<name>A0A2R6BAU6_9ARCH</name>
<dbReference type="AlphaFoldDB" id="A0A2R6BAU6"/>
<sequence length="65" mass="7653">MMTALTPNPHNTINSSFNRVALPENKRFEPTDDFCDPMIVGYSSWERFICHKKYGVRDFVVRWGE</sequence>
<evidence type="ECO:0000313" key="2">
    <source>
        <dbReference type="Proteomes" id="UP000241284"/>
    </source>
</evidence>
<dbReference type="EMBL" id="NEXH01000008">
    <property type="protein sequence ID" value="PSN95578.1"/>
    <property type="molecule type" value="Genomic_DNA"/>
</dbReference>
<dbReference type="Proteomes" id="UP000241284">
    <property type="component" value="Unassembled WGS sequence"/>
</dbReference>
<comment type="caution">
    <text evidence="1">The sequence shown here is derived from an EMBL/GenBank/DDBJ whole genome shotgun (WGS) entry which is preliminary data.</text>
</comment>
<proteinExistence type="predicted"/>
<reference evidence="1 2" key="1">
    <citation type="submission" date="2017-04" db="EMBL/GenBank/DDBJ databases">
        <title>Novel microbial lineages endemic to geothermal iron-oxide mats fill important gaps in the evolutionary history of Archaea.</title>
        <authorList>
            <person name="Jay Z.J."/>
            <person name="Beam J.P."/>
            <person name="Dlakic M."/>
            <person name="Rusch D.B."/>
            <person name="Kozubal M.A."/>
            <person name="Inskeep W.P."/>
        </authorList>
    </citation>
    <scope>NUCLEOTIDE SEQUENCE [LARGE SCALE GENOMIC DNA]</scope>
    <source>
        <strain evidence="1">ECH_B_2</strain>
    </source>
</reference>
<organism evidence="1 2">
    <name type="scientific">Candidatus Marsarchaeota G2 archaeon ECH_B_2</name>
    <dbReference type="NCBI Taxonomy" id="1978160"/>
    <lineage>
        <taxon>Archaea</taxon>
        <taxon>Candidatus Marsarchaeota</taxon>
        <taxon>Candidatus Marsarchaeota group 2</taxon>
    </lineage>
</organism>
<accession>A0A2R6BAU6</accession>